<protein>
    <recommendedName>
        <fullName evidence="4">Cell division protein</fullName>
    </recommendedName>
</protein>
<feature type="transmembrane region" description="Helical" evidence="1">
    <location>
        <begin position="337"/>
        <end position="357"/>
    </location>
</feature>
<evidence type="ECO:0000313" key="3">
    <source>
        <dbReference type="Proteomes" id="UP000051256"/>
    </source>
</evidence>
<evidence type="ECO:0008006" key="4">
    <source>
        <dbReference type="Google" id="ProtNLM"/>
    </source>
</evidence>
<feature type="transmembrane region" description="Helical" evidence="1">
    <location>
        <begin position="75"/>
        <end position="96"/>
    </location>
</feature>
<accession>A0A0R2CPX3</accession>
<dbReference type="Proteomes" id="UP000051256">
    <property type="component" value="Unassembled WGS sequence"/>
</dbReference>
<organism evidence="2 3">
    <name type="scientific">Lentilactobacillus senioris DSM 24302 = JCM 17472</name>
    <dbReference type="NCBI Taxonomy" id="1423802"/>
    <lineage>
        <taxon>Bacteria</taxon>
        <taxon>Bacillati</taxon>
        <taxon>Bacillota</taxon>
        <taxon>Bacilli</taxon>
        <taxon>Lactobacillales</taxon>
        <taxon>Lactobacillaceae</taxon>
        <taxon>Lentilactobacillus</taxon>
    </lineage>
</organism>
<feature type="transmembrane region" description="Helical" evidence="1">
    <location>
        <begin position="103"/>
        <end position="124"/>
    </location>
</feature>
<sequence length="555" mass="62561">MKRRLEASPKLRNIFIILAVGLIIISPQIFQHGNIMLYTDSIFHLSRFYDTYMQIKEHNFQPFIMMYGFNSTGRYINVFYGPILAYFNGLLLFILGSYYKFQLLANFLVVISAGLNCLYMLKVGKVNPQLRLYASILYMTSYAVFSWVLNSEFMGVGAAFIPLVIAVGIRMATQPKQPVKISEMVIAVTILIQIHVLSSVLSIVFLMITFSYSLFQSTTNKKQLIKNTVIAAAITIILTINIWLPYIVLNTQNRLINPFPYADPQSHTLNWSGAAVLLVSLICILGCAVLFVSVKNINNKSTKFLGWLGIVTLVLASGFFPWNLLFKTFKFLYILQFPFRLAPIAFLLLIYVGFMTLQEINLNETGQKFVILGLRVMVCVTILQGVSVFNSMLTKWNKAIVTYQGLMVNKAKDTPFKLQKTFASKDLGQPWQQIAKPVTDYLPATKQMIAWTNPAASSNAKLDNVRKLADIYTKVYLNTKFNKQVKHGHIVVTWHQNQAEPVTLPIAHYKGTRYVLNNQKLTAGQIKTGQAGASVINGQAGDNEVKISYHFGINS</sequence>
<evidence type="ECO:0000256" key="1">
    <source>
        <dbReference type="SAM" id="Phobius"/>
    </source>
</evidence>
<dbReference type="STRING" id="1423802.FC56_GL000577"/>
<proteinExistence type="predicted"/>
<dbReference type="RefSeq" id="WP_056978346.1">
    <property type="nucleotide sequence ID" value="NZ_AYZR01000008.1"/>
</dbReference>
<comment type="caution">
    <text evidence="2">The sequence shown here is derived from an EMBL/GenBank/DDBJ whole genome shotgun (WGS) entry which is preliminary data.</text>
</comment>
<feature type="transmembrane region" description="Helical" evidence="1">
    <location>
        <begin position="369"/>
        <end position="389"/>
    </location>
</feature>
<gene>
    <name evidence="2" type="ORF">FC56_GL000577</name>
</gene>
<dbReference type="PATRIC" id="fig|1423802.4.peg.586"/>
<feature type="transmembrane region" description="Helical" evidence="1">
    <location>
        <begin position="12"/>
        <end position="30"/>
    </location>
</feature>
<keyword evidence="1" id="KW-0812">Transmembrane</keyword>
<feature type="transmembrane region" description="Helical" evidence="1">
    <location>
        <begin position="229"/>
        <end position="249"/>
    </location>
</feature>
<feature type="transmembrane region" description="Helical" evidence="1">
    <location>
        <begin position="304"/>
        <end position="325"/>
    </location>
</feature>
<name>A0A0R2CPX3_9LACO</name>
<keyword evidence="1" id="KW-1133">Transmembrane helix</keyword>
<evidence type="ECO:0000313" key="2">
    <source>
        <dbReference type="EMBL" id="KRM93857.1"/>
    </source>
</evidence>
<feature type="transmembrane region" description="Helical" evidence="1">
    <location>
        <begin position="185"/>
        <end position="208"/>
    </location>
</feature>
<dbReference type="EMBL" id="AYZR01000008">
    <property type="protein sequence ID" value="KRM93857.1"/>
    <property type="molecule type" value="Genomic_DNA"/>
</dbReference>
<feature type="transmembrane region" description="Helical" evidence="1">
    <location>
        <begin position="130"/>
        <end position="149"/>
    </location>
</feature>
<keyword evidence="3" id="KW-1185">Reference proteome</keyword>
<keyword evidence="1" id="KW-0472">Membrane</keyword>
<dbReference type="AlphaFoldDB" id="A0A0R2CPX3"/>
<feature type="transmembrane region" description="Helical" evidence="1">
    <location>
        <begin position="156"/>
        <end position="173"/>
    </location>
</feature>
<reference evidence="2 3" key="1">
    <citation type="journal article" date="2015" name="Genome Announc.">
        <title>Expanding the biotechnology potential of lactobacilli through comparative genomics of 213 strains and associated genera.</title>
        <authorList>
            <person name="Sun Z."/>
            <person name="Harris H.M."/>
            <person name="McCann A."/>
            <person name="Guo C."/>
            <person name="Argimon S."/>
            <person name="Zhang W."/>
            <person name="Yang X."/>
            <person name="Jeffery I.B."/>
            <person name="Cooney J.C."/>
            <person name="Kagawa T.F."/>
            <person name="Liu W."/>
            <person name="Song Y."/>
            <person name="Salvetti E."/>
            <person name="Wrobel A."/>
            <person name="Rasinkangas P."/>
            <person name="Parkhill J."/>
            <person name="Rea M.C."/>
            <person name="O'Sullivan O."/>
            <person name="Ritari J."/>
            <person name="Douillard F.P."/>
            <person name="Paul Ross R."/>
            <person name="Yang R."/>
            <person name="Briner A.E."/>
            <person name="Felis G.E."/>
            <person name="de Vos W.M."/>
            <person name="Barrangou R."/>
            <person name="Klaenhammer T.R."/>
            <person name="Caufield P.W."/>
            <person name="Cui Y."/>
            <person name="Zhang H."/>
            <person name="O'Toole P.W."/>
        </authorList>
    </citation>
    <scope>NUCLEOTIDE SEQUENCE [LARGE SCALE GENOMIC DNA]</scope>
    <source>
        <strain evidence="2 3">DSM 24302</strain>
    </source>
</reference>
<feature type="transmembrane region" description="Helical" evidence="1">
    <location>
        <begin position="269"/>
        <end position="292"/>
    </location>
</feature>